<dbReference type="InterPro" id="IPR006076">
    <property type="entry name" value="FAD-dep_OxRdtase"/>
</dbReference>
<dbReference type="GO" id="GO:0003884">
    <property type="term" value="F:D-amino-acid oxidase activity"/>
    <property type="evidence" value="ECO:0007669"/>
    <property type="project" value="InterPro"/>
</dbReference>
<comment type="similarity">
    <text evidence="2">Belongs to the DAMOX/DASOX family.</text>
</comment>
<accession>B8M057</accession>
<dbReference type="RefSeq" id="XP_002478117.1">
    <property type="nucleotide sequence ID" value="XM_002478072.1"/>
</dbReference>
<dbReference type="OrthoDB" id="2015447at2759"/>
<evidence type="ECO:0000313" key="7">
    <source>
        <dbReference type="EMBL" id="EED21154.1"/>
    </source>
</evidence>
<keyword evidence="5" id="KW-0560">Oxidoreductase</keyword>
<dbReference type="eggNOG" id="KOG3923">
    <property type="taxonomic scope" value="Eukaryota"/>
</dbReference>
<reference evidence="8" key="1">
    <citation type="journal article" date="2015" name="Genome Announc.">
        <title>Genome sequence of the AIDS-associated pathogen Penicillium marneffei (ATCC18224) and its near taxonomic relative Talaromyces stipitatus (ATCC10500).</title>
        <authorList>
            <person name="Nierman W.C."/>
            <person name="Fedorova-Abrams N.D."/>
            <person name="Andrianopoulos A."/>
        </authorList>
    </citation>
    <scope>NUCLEOTIDE SEQUENCE [LARGE SCALE GENOMIC DNA]</scope>
    <source>
        <strain evidence="8">ATCC 10500 / CBS 375.48 / QM 6759 / NRRL 1006</strain>
    </source>
</reference>
<dbReference type="PhylomeDB" id="B8M057"/>
<keyword evidence="8" id="KW-1185">Reference proteome</keyword>
<dbReference type="Proteomes" id="UP000001745">
    <property type="component" value="Unassembled WGS sequence"/>
</dbReference>
<feature type="domain" description="FAD dependent oxidoreductase" evidence="6">
    <location>
        <begin position="36"/>
        <end position="222"/>
    </location>
</feature>
<dbReference type="Gene3D" id="3.30.9.10">
    <property type="entry name" value="D-Amino Acid Oxidase, subunit A, domain 2"/>
    <property type="match status" value="1"/>
</dbReference>
<dbReference type="GO" id="GO:0005737">
    <property type="term" value="C:cytoplasm"/>
    <property type="evidence" value="ECO:0007669"/>
    <property type="project" value="TreeGrafter"/>
</dbReference>
<dbReference type="Pfam" id="PF01266">
    <property type="entry name" value="DAO"/>
    <property type="match status" value="1"/>
</dbReference>
<name>B8M057_TALSN</name>
<keyword evidence="4" id="KW-0274">FAD</keyword>
<dbReference type="InterPro" id="IPR023209">
    <property type="entry name" value="DAO"/>
</dbReference>
<organism evidence="7 8">
    <name type="scientific">Talaromyces stipitatus (strain ATCC 10500 / CBS 375.48 / QM 6759 / NRRL 1006)</name>
    <name type="common">Penicillium stipitatum</name>
    <dbReference type="NCBI Taxonomy" id="441959"/>
    <lineage>
        <taxon>Eukaryota</taxon>
        <taxon>Fungi</taxon>
        <taxon>Dikarya</taxon>
        <taxon>Ascomycota</taxon>
        <taxon>Pezizomycotina</taxon>
        <taxon>Eurotiomycetes</taxon>
        <taxon>Eurotiomycetidae</taxon>
        <taxon>Eurotiales</taxon>
        <taxon>Trichocomaceae</taxon>
        <taxon>Talaromyces</taxon>
        <taxon>Talaromyces sect. Talaromyces</taxon>
    </lineage>
</organism>
<keyword evidence="3" id="KW-0285">Flavoprotein</keyword>
<dbReference type="GO" id="GO:0071949">
    <property type="term" value="F:FAD binding"/>
    <property type="evidence" value="ECO:0007669"/>
    <property type="project" value="InterPro"/>
</dbReference>
<proteinExistence type="inferred from homology"/>
<gene>
    <name evidence="7" type="ORF">TSTA_083860</name>
</gene>
<dbReference type="AlphaFoldDB" id="B8M057"/>
<evidence type="ECO:0000256" key="4">
    <source>
        <dbReference type="ARBA" id="ARBA00022827"/>
    </source>
</evidence>
<dbReference type="EMBL" id="EQ962653">
    <property type="protein sequence ID" value="EED21154.1"/>
    <property type="molecule type" value="Genomic_DNA"/>
</dbReference>
<comment type="cofactor">
    <cofactor evidence="1">
        <name>FAD</name>
        <dbReference type="ChEBI" id="CHEBI:57692"/>
    </cofactor>
</comment>
<evidence type="ECO:0000313" key="8">
    <source>
        <dbReference type="Proteomes" id="UP000001745"/>
    </source>
</evidence>
<protein>
    <submittedName>
        <fullName evidence="7">D-amino acid oxidase, putative</fullName>
    </submittedName>
</protein>
<evidence type="ECO:0000256" key="3">
    <source>
        <dbReference type="ARBA" id="ARBA00022630"/>
    </source>
</evidence>
<dbReference type="SUPFAM" id="SSF54373">
    <property type="entry name" value="FAD-linked reductases, C-terminal domain"/>
    <property type="match status" value="1"/>
</dbReference>
<evidence type="ECO:0000256" key="2">
    <source>
        <dbReference type="ARBA" id="ARBA00006730"/>
    </source>
</evidence>
<dbReference type="HOGENOM" id="CLU_034311_3_1_1"/>
<evidence type="ECO:0000256" key="1">
    <source>
        <dbReference type="ARBA" id="ARBA00001974"/>
    </source>
</evidence>
<dbReference type="PANTHER" id="PTHR11530:SF11">
    <property type="entry name" value="D-ASPARTATE OXIDASE"/>
    <property type="match status" value="1"/>
</dbReference>
<dbReference type="InParanoid" id="B8M057"/>
<sequence length="235" mass="26492">MQAEAFAYLWSIAHNNPESSVIEMVDIQDETPLEKIWYRGLMPDVNKSLVLNPHVFLLWLRKNIEDSGVKFVRREINSLSELRDEGHDVLVNATGFGSKFLHDVADNDVQLIRGQTHLVKTDHNKIFMRHGQDYTYIIPRLDGTAILGGIKQVGETYTHVDEEIKKDVRSASQILARMQMTTKSSVITLIRPGRPSGVRVEFEQLGDQKVVHAYGTGGGGYVFQLRRGKGCCELG</sequence>
<evidence type="ECO:0000256" key="5">
    <source>
        <dbReference type="ARBA" id="ARBA00023002"/>
    </source>
</evidence>
<dbReference type="VEuPathDB" id="FungiDB:TSTA_083860"/>
<dbReference type="SUPFAM" id="SSF51971">
    <property type="entry name" value="Nucleotide-binding domain"/>
    <property type="match status" value="1"/>
</dbReference>
<evidence type="ECO:0000259" key="6">
    <source>
        <dbReference type="Pfam" id="PF01266"/>
    </source>
</evidence>
<dbReference type="STRING" id="441959.B8M057"/>
<dbReference type="OMA" id="NIFLPWM"/>
<dbReference type="PANTHER" id="PTHR11530">
    <property type="entry name" value="D-AMINO ACID OXIDASE"/>
    <property type="match status" value="1"/>
</dbReference>
<dbReference type="GeneID" id="8101479"/>
<dbReference type="GO" id="GO:0019478">
    <property type="term" value="P:D-amino acid catabolic process"/>
    <property type="evidence" value="ECO:0007669"/>
    <property type="project" value="TreeGrafter"/>
</dbReference>